<evidence type="ECO:0000313" key="2">
    <source>
        <dbReference type="EMBL" id="KAK9765161.1"/>
    </source>
</evidence>
<dbReference type="Proteomes" id="UP001479436">
    <property type="component" value="Unassembled WGS sequence"/>
</dbReference>
<comment type="caution">
    <text evidence="2">The sequence shown here is derived from an EMBL/GenBank/DDBJ whole genome shotgun (WGS) entry which is preliminary data.</text>
</comment>
<feature type="region of interest" description="Disordered" evidence="1">
    <location>
        <begin position="209"/>
        <end position="231"/>
    </location>
</feature>
<proteinExistence type="predicted"/>
<evidence type="ECO:0000256" key="1">
    <source>
        <dbReference type="SAM" id="MobiDB-lite"/>
    </source>
</evidence>
<protein>
    <submittedName>
        <fullName evidence="2">Uncharacterized protein</fullName>
    </submittedName>
</protein>
<keyword evidence="3" id="KW-1185">Reference proteome</keyword>
<dbReference type="EMBL" id="JASJQH010000308">
    <property type="protein sequence ID" value="KAK9765161.1"/>
    <property type="molecule type" value="Genomic_DNA"/>
</dbReference>
<name>A0ABR2WUS6_9FUNG</name>
<organism evidence="2 3">
    <name type="scientific">Basidiobolus ranarum</name>
    <dbReference type="NCBI Taxonomy" id="34480"/>
    <lineage>
        <taxon>Eukaryota</taxon>
        <taxon>Fungi</taxon>
        <taxon>Fungi incertae sedis</taxon>
        <taxon>Zoopagomycota</taxon>
        <taxon>Entomophthoromycotina</taxon>
        <taxon>Basidiobolomycetes</taxon>
        <taxon>Basidiobolales</taxon>
        <taxon>Basidiobolaceae</taxon>
        <taxon>Basidiobolus</taxon>
    </lineage>
</organism>
<accession>A0ABR2WUS6</accession>
<reference evidence="2 3" key="1">
    <citation type="submission" date="2023-04" db="EMBL/GenBank/DDBJ databases">
        <title>Genome of Basidiobolus ranarum AG-B5.</title>
        <authorList>
            <person name="Stajich J.E."/>
            <person name="Carter-House D."/>
            <person name="Gryganskyi A."/>
        </authorList>
    </citation>
    <scope>NUCLEOTIDE SEQUENCE [LARGE SCALE GENOMIC DNA]</scope>
    <source>
        <strain evidence="2 3">AG-B5</strain>
    </source>
</reference>
<evidence type="ECO:0000313" key="3">
    <source>
        <dbReference type="Proteomes" id="UP001479436"/>
    </source>
</evidence>
<feature type="compositionally biased region" description="Basic and acidic residues" evidence="1">
    <location>
        <begin position="222"/>
        <end position="231"/>
    </location>
</feature>
<sequence length="260" mass="30093">MTIYLNLQCYKRLLSGLTAHGKSDLILTYLDTLQQPFENFNLSEGSRRIRDLPNAGGNSMFSEVLSYELLYRLLPDLNLFATEMEVRYFPRGGPMTDYLVSLNASHQNQGLHPTIGVSVTRAFAFRRQFTKSDALRILRKKLLGVIKSTRTVIGCELKKQLLHIWAPTGSVARLVRRIFWGLEDEVRSNTFVIVTVVNSDWVFTSGSTGHPTTLTKKRAHSRDHDTLERRDDTKNRPWDRRYAFKNSFRKWVFPSNFQLF</sequence>
<gene>
    <name evidence="2" type="ORF">K7432_006738</name>
</gene>